<accession>A0AAI8TRD5</accession>
<dbReference type="EMBL" id="AP027452">
    <property type="protein sequence ID" value="BDY27021.1"/>
    <property type="molecule type" value="Genomic_DNA"/>
</dbReference>
<evidence type="ECO:0000313" key="2">
    <source>
        <dbReference type="Proteomes" id="UP001241092"/>
    </source>
</evidence>
<name>A0AAI8TRD5_MYCME</name>
<evidence type="ECO:0000313" key="1">
    <source>
        <dbReference type="EMBL" id="BDY27021.1"/>
    </source>
</evidence>
<gene>
    <name evidence="1" type="ORF">hbim_00938</name>
</gene>
<sequence length="35" mass="3848">MLSRPHSRFRAGQHLADYSVDIAHENDGKSPVAGK</sequence>
<reference evidence="1" key="1">
    <citation type="submission" date="2023-03" db="EMBL/GenBank/DDBJ databases">
        <title>Draft genome sequence of a Mycolicibacterium mageritense strain H4_3_1 isolated from a hybrid biological-inorganic system reactor.</title>
        <authorList>
            <person name="Feng X."/>
            <person name="Kazama D."/>
            <person name="Sato K."/>
            <person name="Kobayashi H."/>
        </authorList>
    </citation>
    <scope>NUCLEOTIDE SEQUENCE</scope>
    <source>
        <strain evidence="1">H4_3_1</strain>
    </source>
</reference>
<protein>
    <submittedName>
        <fullName evidence="1">Uncharacterized protein</fullName>
    </submittedName>
</protein>
<dbReference type="AlphaFoldDB" id="A0AAI8TRD5"/>
<organism evidence="1 2">
    <name type="scientific">Mycolicibacterium mageritense</name>
    <name type="common">Mycobacterium mageritense</name>
    <dbReference type="NCBI Taxonomy" id="53462"/>
    <lineage>
        <taxon>Bacteria</taxon>
        <taxon>Bacillati</taxon>
        <taxon>Actinomycetota</taxon>
        <taxon>Actinomycetes</taxon>
        <taxon>Mycobacteriales</taxon>
        <taxon>Mycobacteriaceae</taxon>
        <taxon>Mycolicibacterium</taxon>
    </lineage>
</organism>
<dbReference type="Proteomes" id="UP001241092">
    <property type="component" value="Chromosome"/>
</dbReference>
<proteinExistence type="predicted"/>